<gene>
    <name evidence="14" type="ORF">OLEA9_A096743</name>
</gene>
<keyword evidence="9" id="KW-0378">Hydrolase</keyword>
<evidence type="ECO:0000259" key="12">
    <source>
        <dbReference type="Pfam" id="PF00799"/>
    </source>
</evidence>
<dbReference type="Pfam" id="PF08283">
    <property type="entry name" value="Gemini_AL1_M"/>
    <property type="match status" value="1"/>
</dbReference>
<keyword evidence="11" id="KW-0238">DNA-binding</keyword>
<keyword evidence="10" id="KW-0190">Covalent protein-DNA linkage</keyword>
<dbReference type="Pfam" id="PF00799">
    <property type="entry name" value="Gemini_AL1"/>
    <property type="match status" value="1"/>
</dbReference>
<keyword evidence="7" id="KW-0547">Nucleotide-binding</keyword>
<dbReference type="Gramene" id="OE9A096743T1">
    <property type="protein sequence ID" value="OE9A096743C1"/>
    <property type="gene ID" value="OE9A096743"/>
</dbReference>
<evidence type="ECO:0000313" key="15">
    <source>
        <dbReference type="Proteomes" id="UP000594638"/>
    </source>
</evidence>
<dbReference type="OrthoDB" id="1716563at2759"/>
<dbReference type="Gene3D" id="3.40.1310.20">
    <property type="match status" value="1"/>
</dbReference>
<dbReference type="PRINTS" id="PR00228">
    <property type="entry name" value="GEMCOATCLVL1"/>
</dbReference>
<evidence type="ECO:0000256" key="10">
    <source>
        <dbReference type="ARBA" id="ARBA00023124"/>
    </source>
</evidence>
<accession>A0A8S0TX58</accession>
<dbReference type="AlphaFoldDB" id="A0A8S0TX58"/>
<evidence type="ECO:0000313" key="14">
    <source>
        <dbReference type="EMBL" id="CAA3009644.1"/>
    </source>
</evidence>
<evidence type="ECO:0000256" key="3">
    <source>
        <dbReference type="ARBA" id="ARBA00022695"/>
    </source>
</evidence>
<evidence type="ECO:0000256" key="4">
    <source>
        <dbReference type="ARBA" id="ARBA00022705"/>
    </source>
</evidence>
<reference evidence="14 15" key="1">
    <citation type="submission" date="2019-12" db="EMBL/GenBank/DDBJ databases">
        <authorList>
            <person name="Alioto T."/>
            <person name="Alioto T."/>
            <person name="Gomez Garrido J."/>
        </authorList>
    </citation>
    <scope>NUCLEOTIDE SEQUENCE [LARGE SCALE GENOMIC DNA]</scope>
</reference>
<keyword evidence="8" id="KW-0255">Endonuclease</keyword>
<dbReference type="InterPro" id="IPR001191">
    <property type="entry name" value="Gemini_AL1_REP"/>
</dbReference>
<dbReference type="InterPro" id="IPR049912">
    <property type="entry name" value="CRESS_DNA_REP"/>
</dbReference>
<dbReference type="SUPFAM" id="SSF55464">
    <property type="entry name" value="Origin of replication-binding domain, RBD-like"/>
    <property type="match status" value="1"/>
</dbReference>
<name>A0A8S0TX58_OLEEU</name>
<dbReference type="Proteomes" id="UP000594638">
    <property type="component" value="Unassembled WGS sequence"/>
</dbReference>
<feature type="domain" description="CRESS-DNA virus Rep endonuclease" evidence="12">
    <location>
        <begin position="63"/>
        <end position="108"/>
    </location>
</feature>
<dbReference type="GO" id="GO:0003677">
    <property type="term" value="F:DNA binding"/>
    <property type="evidence" value="ECO:0007669"/>
    <property type="project" value="UniProtKB-KW"/>
</dbReference>
<dbReference type="InterPro" id="IPR022692">
    <property type="entry name" value="Gemini_AL1_REP_central"/>
</dbReference>
<proteinExistence type="inferred from homology"/>
<keyword evidence="4" id="KW-0235">DNA replication</keyword>
<keyword evidence="3" id="KW-0548">Nucleotidyltransferase</keyword>
<comment type="similarity">
    <text evidence="1">Belongs to the geminiviridae Rep protein family.</text>
</comment>
<dbReference type="EMBL" id="CACTIH010007323">
    <property type="protein sequence ID" value="CAA3009644.1"/>
    <property type="molecule type" value="Genomic_DNA"/>
</dbReference>
<dbReference type="GO" id="GO:0000166">
    <property type="term" value="F:nucleotide binding"/>
    <property type="evidence" value="ECO:0007669"/>
    <property type="project" value="UniProtKB-KW"/>
</dbReference>
<dbReference type="GO" id="GO:0006260">
    <property type="term" value="P:DNA replication"/>
    <property type="evidence" value="ECO:0007669"/>
    <property type="project" value="UniProtKB-KW"/>
</dbReference>
<keyword evidence="2" id="KW-0808">Transferase</keyword>
<evidence type="ECO:0000256" key="7">
    <source>
        <dbReference type="ARBA" id="ARBA00022741"/>
    </source>
</evidence>
<evidence type="ECO:0000259" key="13">
    <source>
        <dbReference type="Pfam" id="PF08283"/>
    </source>
</evidence>
<evidence type="ECO:0000256" key="5">
    <source>
        <dbReference type="ARBA" id="ARBA00022722"/>
    </source>
</evidence>
<dbReference type="GO" id="GO:0016779">
    <property type="term" value="F:nucleotidyltransferase activity"/>
    <property type="evidence" value="ECO:0007669"/>
    <property type="project" value="UniProtKB-KW"/>
</dbReference>
<evidence type="ECO:0000256" key="11">
    <source>
        <dbReference type="ARBA" id="ARBA00023125"/>
    </source>
</evidence>
<comment type="caution">
    <text evidence="14">The sequence shown here is derived from an EMBL/GenBank/DDBJ whole genome shotgun (WGS) entry which is preliminary data.</text>
</comment>
<evidence type="ECO:0000256" key="2">
    <source>
        <dbReference type="ARBA" id="ARBA00022679"/>
    </source>
</evidence>
<feature type="domain" description="Geminivirus AL1 replication-associated protein central" evidence="13">
    <location>
        <begin position="123"/>
        <end position="216"/>
    </location>
</feature>
<keyword evidence="6" id="KW-0479">Metal-binding</keyword>
<dbReference type="PRINTS" id="PR00227">
    <property type="entry name" value="GEMCOATAL1"/>
</dbReference>
<organism evidence="14 15">
    <name type="scientific">Olea europaea subsp. europaea</name>
    <dbReference type="NCBI Taxonomy" id="158383"/>
    <lineage>
        <taxon>Eukaryota</taxon>
        <taxon>Viridiplantae</taxon>
        <taxon>Streptophyta</taxon>
        <taxon>Embryophyta</taxon>
        <taxon>Tracheophyta</taxon>
        <taxon>Spermatophyta</taxon>
        <taxon>Magnoliopsida</taxon>
        <taxon>eudicotyledons</taxon>
        <taxon>Gunneridae</taxon>
        <taxon>Pentapetalae</taxon>
        <taxon>asterids</taxon>
        <taxon>lamiids</taxon>
        <taxon>Lamiales</taxon>
        <taxon>Oleaceae</taxon>
        <taxon>Oleeae</taxon>
        <taxon>Olea</taxon>
    </lineage>
</organism>
<evidence type="ECO:0000256" key="8">
    <source>
        <dbReference type="ARBA" id="ARBA00022759"/>
    </source>
</evidence>
<evidence type="ECO:0000256" key="9">
    <source>
        <dbReference type="ARBA" id="ARBA00022801"/>
    </source>
</evidence>
<keyword evidence="5" id="KW-0540">Nuclease</keyword>
<evidence type="ECO:0000256" key="6">
    <source>
        <dbReference type="ARBA" id="ARBA00022723"/>
    </source>
</evidence>
<sequence length="344" mass="39084">MKYEKSVQIKGGIPSVVLCNPAPDLYKSFLDKEENVSLKNWTIANAEFSDITSPLFSEIQTQNIQEEQSNSTSAHFHTNIRRARSSSDVNNYISKYGDFIEDGSFKIDGRSARGCPSTVAEVYAEALNAISKTNAMRIIKEKDPKSYVIQRHNISANLDKEFPTPMRRYISPYNPNSLDELRQWSIENIIEDATARPDRPKSIFIEGHSYLGKTIWARSLGHHNYIKGYIDPSPKTFDNNAVYNVIDDVPPSYLKIKHWNDFFGAQKDWQSNIKYEKSVQIKGGISSIVLCNPGPDSYKSFLDKEENVSLKNWTIASAEFIDITSPLFSEIQTQNIQEEQSNST</sequence>
<dbReference type="GO" id="GO:0046872">
    <property type="term" value="F:metal ion binding"/>
    <property type="evidence" value="ECO:0007669"/>
    <property type="project" value="UniProtKB-KW"/>
</dbReference>
<dbReference type="GO" id="GO:0016888">
    <property type="term" value="F:DNA endonuclease activity, producing 5'-phosphomonoesters"/>
    <property type="evidence" value="ECO:0007669"/>
    <property type="project" value="InterPro"/>
</dbReference>
<evidence type="ECO:0000256" key="1">
    <source>
        <dbReference type="ARBA" id="ARBA00006240"/>
    </source>
</evidence>
<dbReference type="InterPro" id="IPR001301">
    <property type="entry name" value="Gemini_AL1_CLV"/>
</dbReference>
<dbReference type="GO" id="GO:0005198">
    <property type="term" value="F:structural molecule activity"/>
    <property type="evidence" value="ECO:0007669"/>
    <property type="project" value="InterPro"/>
</dbReference>
<keyword evidence="15" id="KW-1185">Reference proteome</keyword>
<protein>
    <submittedName>
        <fullName evidence="14">Replication associated</fullName>
    </submittedName>
</protein>